<dbReference type="KEGG" id="tmk:QGN29_13030"/>
<name>A0AA52EGQ3_9PROT</name>
<dbReference type="Proteomes" id="UP001268683">
    <property type="component" value="Chromosome"/>
</dbReference>
<dbReference type="AlphaFoldDB" id="A0AA52EGQ3"/>
<organism evidence="1 2">
    <name type="scientific">Temperatibacter marinus</name>
    <dbReference type="NCBI Taxonomy" id="1456591"/>
    <lineage>
        <taxon>Bacteria</taxon>
        <taxon>Pseudomonadati</taxon>
        <taxon>Pseudomonadota</taxon>
        <taxon>Alphaproteobacteria</taxon>
        <taxon>Kordiimonadales</taxon>
        <taxon>Temperatibacteraceae</taxon>
        <taxon>Temperatibacter</taxon>
    </lineage>
</organism>
<evidence type="ECO:0000313" key="2">
    <source>
        <dbReference type="Proteomes" id="UP001268683"/>
    </source>
</evidence>
<dbReference type="RefSeq" id="WP_310798305.1">
    <property type="nucleotide sequence ID" value="NZ_CP123872.1"/>
</dbReference>
<keyword evidence="2" id="KW-1185">Reference proteome</keyword>
<protein>
    <submittedName>
        <fullName evidence="1">DUF3572 family protein</fullName>
    </submittedName>
</protein>
<evidence type="ECO:0000313" key="1">
    <source>
        <dbReference type="EMBL" id="WND02470.1"/>
    </source>
</evidence>
<dbReference type="Pfam" id="PF12096">
    <property type="entry name" value="DUF3572"/>
    <property type="match status" value="1"/>
</dbReference>
<dbReference type="EMBL" id="CP123872">
    <property type="protein sequence ID" value="WND02470.1"/>
    <property type="molecule type" value="Genomic_DNA"/>
</dbReference>
<reference evidence="1" key="1">
    <citation type="submission" date="2023-04" db="EMBL/GenBank/DDBJ databases">
        <title>Complete genome sequence of Temperatibacter marinus.</title>
        <authorList>
            <person name="Rong J.-C."/>
            <person name="Yi M.-L."/>
            <person name="Zhao Q."/>
        </authorList>
    </citation>
    <scope>NUCLEOTIDE SEQUENCE</scope>
    <source>
        <strain evidence="1">NBRC 110045</strain>
    </source>
</reference>
<dbReference type="InterPro" id="IPR021955">
    <property type="entry name" value="DUF3572"/>
</dbReference>
<accession>A0AA52EGQ3</accession>
<gene>
    <name evidence="1" type="ORF">QGN29_13030</name>
</gene>
<proteinExistence type="predicted"/>
<sequence length="93" mass="10523">MHPDETYTLALTALSYIFENEHLGSRFLNMSGFDEMTLKARASDSEDTAFQLGILDYFMGFEPDLVALCEHKNIRPEHVVKAWIALGGDPQML</sequence>